<gene>
    <name evidence="5" type="ORF">F2Q69_00024113</name>
</gene>
<dbReference type="Gene3D" id="6.10.140.1040">
    <property type="match status" value="1"/>
</dbReference>
<dbReference type="GO" id="GO:0003729">
    <property type="term" value="F:mRNA binding"/>
    <property type="evidence" value="ECO:0007669"/>
    <property type="project" value="TreeGrafter"/>
</dbReference>
<evidence type="ECO:0000259" key="4">
    <source>
        <dbReference type="SMART" id="SM01233"/>
    </source>
</evidence>
<feature type="compositionally biased region" description="Basic and acidic residues" evidence="3">
    <location>
        <begin position="162"/>
        <end position="172"/>
    </location>
</feature>
<dbReference type="AlphaFoldDB" id="A0A8S9PYH8"/>
<dbReference type="GO" id="GO:0005634">
    <property type="term" value="C:nucleus"/>
    <property type="evidence" value="ECO:0007669"/>
    <property type="project" value="TreeGrafter"/>
</dbReference>
<feature type="region of interest" description="Disordered" evidence="3">
    <location>
        <begin position="253"/>
        <end position="330"/>
    </location>
</feature>
<proteinExistence type="predicted"/>
<feature type="compositionally biased region" description="Basic and acidic residues" evidence="3">
    <location>
        <begin position="118"/>
        <end position="140"/>
    </location>
</feature>
<protein>
    <recommendedName>
        <fullName evidence="4">Hyaluronan/mRNA-binding protein domain-containing protein</fullName>
    </recommendedName>
</protein>
<feature type="compositionally biased region" description="Gly residues" evidence="3">
    <location>
        <begin position="63"/>
        <end position="72"/>
    </location>
</feature>
<evidence type="ECO:0000256" key="2">
    <source>
        <dbReference type="ARBA" id="ARBA00022490"/>
    </source>
</evidence>
<dbReference type="Proteomes" id="UP000712600">
    <property type="component" value="Unassembled WGS sequence"/>
</dbReference>
<dbReference type="InterPro" id="IPR019084">
    <property type="entry name" value="STM1-like_N"/>
</dbReference>
<evidence type="ECO:0000313" key="5">
    <source>
        <dbReference type="EMBL" id="KAF3536645.1"/>
    </source>
</evidence>
<feature type="region of interest" description="Disordered" evidence="3">
    <location>
        <begin position="1"/>
        <end position="205"/>
    </location>
</feature>
<feature type="compositionally biased region" description="Basic and acidic residues" evidence="3">
    <location>
        <begin position="179"/>
        <end position="205"/>
    </location>
</feature>
<sequence length="330" mass="35620">MSTLNPFDLLGGDAEDPSQIVVSLPKKVEKEAHAQPAKGAKLQTKQPPTSQAVRESRNAPSGVRGGGAGRGPPRGSFNPGGDRPHDLKDGERTSGFRRYRESGGRGGQRGGPANGRAGDGRVFERRSGTGRGNDLKREGGGRGNWGTPEDDIPPPTEEATTEVEKSPVAEKEGGEDDTTDAKKDTPADEGKEKEPEDKEMTLEEYEKILEEKKKALQATKVEERKVDTKVFESMQQLSSKKTNNEEIFIKLGSDKDKRKDAAEKEEKAKKSLSINEFLKPADGERYNPRGGGYRGRGGRNGGRGQRDEKVNEGAPAPAIGDSAQFPSLGK</sequence>
<dbReference type="Pfam" id="PF04774">
    <property type="entry name" value="HABP4_PAI-RBP1"/>
    <property type="match status" value="1"/>
</dbReference>
<comment type="subcellular location">
    <subcellularLocation>
        <location evidence="1">Cytoplasm</location>
    </subcellularLocation>
</comment>
<dbReference type="EMBL" id="QGKX02001290">
    <property type="protein sequence ID" value="KAF3536645.1"/>
    <property type="molecule type" value="Genomic_DNA"/>
</dbReference>
<feature type="domain" description="Hyaluronan/mRNA-binding protein" evidence="4">
    <location>
        <begin position="119"/>
        <end position="227"/>
    </location>
</feature>
<evidence type="ECO:0000313" key="6">
    <source>
        <dbReference type="Proteomes" id="UP000712600"/>
    </source>
</evidence>
<evidence type="ECO:0000256" key="1">
    <source>
        <dbReference type="ARBA" id="ARBA00004496"/>
    </source>
</evidence>
<reference evidence="5" key="1">
    <citation type="submission" date="2019-12" db="EMBL/GenBank/DDBJ databases">
        <title>Genome sequencing and annotation of Brassica cretica.</title>
        <authorList>
            <person name="Studholme D.J."/>
            <person name="Sarris P."/>
        </authorList>
    </citation>
    <scope>NUCLEOTIDE SEQUENCE</scope>
    <source>
        <strain evidence="5">PFS-109/04</strain>
        <tissue evidence="5">Leaf</tissue>
    </source>
</reference>
<organism evidence="5 6">
    <name type="scientific">Brassica cretica</name>
    <name type="common">Mustard</name>
    <dbReference type="NCBI Taxonomy" id="69181"/>
    <lineage>
        <taxon>Eukaryota</taxon>
        <taxon>Viridiplantae</taxon>
        <taxon>Streptophyta</taxon>
        <taxon>Embryophyta</taxon>
        <taxon>Tracheophyta</taxon>
        <taxon>Spermatophyta</taxon>
        <taxon>Magnoliopsida</taxon>
        <taxon>eudicotyledons</taxon>
        <taxon>Gunneridae</taxon>
        <taxon>Pentapetalae</taxon>
        <taxon>rosids</taxon>
        <taxon>malvids</taxon>
        <taxon>Brassicales</taxon>
        <taxon>Brassicaceae</taxon>
        <taxon>Brassiceae</taxon>
        <taxon>Brassica</taxon>
    </lineage>
</organism>
<feature type="compositionally biased region" description="Gly residues" evidence="3">
    <location>
        <begin position="289"/>
        <end position="303"/>
    </location>
</feature>
<dbReference type="PANTHER" id="PTHR12299:SF61">
    <property type="entry name" value="HYALURONAN_MRNA-BINDING PROTEIN DOMAIN-CONTAINING PROTEIN"/>
    <property type="match status" value="1"/>
</dbReference>
<dbReference type="InterPro" id="IPR006861">
    <property type="entry name" value="HABP4_PAIRBP1-bd"/>
</dbReference>
<dbReference type="SMART" id="SM01233">
    <property type="entry name" value="HABP4_PAI-RBP1"/>
    <property type="match status" value="1"/>
</dbReference>
<feature type="compositionally biased region" description="Basic and acidic residues" evidence="3">
    <location>
        <begin position="82"/>
        <end position="103"/>
    </location>
</feature>
<name>A0A8S9PYH8_BRACR</name>
<accession>A0A8S9PYH8</accession>
<dbReference type="PANTHER" id="PTHR12299">
    <property type="entry name" value="HYALURONIC ACID-BINDING PROTEIN 4"/>
    <property type="match status" value="1"/>
</dbReference>
<dbReference type="Pfam" id="PF09598">
    <property type="entry name" value="Stm1_N"/>
    <property type="match status" value="1"/>
</dbReference>
<feature type="compositionally biased region" description="Basic and acidic residues" evidence="3">
    <location>
        <begin position="253"/>
        <end position="269"/>
    </location>
</feature>
<evidence type="ECO:0000256" key="3">
    <source>
        <dbReference type="SAM" id="MobiDB-lite"/>
    </source>
</evidence>
<feature type="compositionally biased region" description="Gly residues" evidence="3">
    <location>
        <begin position="104"/>
        <end position="113"/>
    </location>
</feature>
<dbReference type="GO" id="GO:0005737">
    <property type="term" value="C:cytoplasm"/>
    <property type="evidence" value="ECO:0007669"/>
    <property type="project" value="UniProtKB-SubCell"/>
</dbReference>
<keyword evidence="2" id="KW-0963">Cytoplasm</keyword>
<feature type="compositionally biased region" description="Polar residues" evidence="3">
    <location>
        <begin position="43"/>
        <end position="53"/>
    </location>
</feature>
<dbReference type="InterPro" id="IPR039764">
    <property type="entry name" value="HABP4/SERBP1-like"/>
</dbReference>
<comment type="caution">
    <text evidence="5">The sequence shown here is derived from an EMBL/GenBank/DDBJ whole genome shotgun (WGS) entry which is preliminary data.</text>
</comment>